<keyword evidence="8" id="KW-1133">Transmembrane helix</keyword>
<evidence type="ECO:0000256" key="3">
    <source>
        <dbReference type="ARBA" id="ARBA00022723"/>
    </source>
</evidence>
<evidence type="ECO:0000313" key="9">
    <source>
        <dbReference type="EMBL" id="MED6157111.1"/>
    </source>
</evidence>
<dbReference type="PRINTS" id="PR00385">
    <property type="entry name" value="P450"/>
</dbReference>
<dbReference type="PANTHER" id="PTHR47955:SF8">
    <property type="entry name" value="CYTOCHROME P450 71D11-LIKE"/>
    <property type="match status" value="1"/>
</dbReference>
<feature type="coiled-coil region" evidence="7">
    <location>
        <begin position="251"/>
        <end position="281"/>
    </location>
</feature>
<keyword evidence="4 6" id="KW-0560">Oxidoreductase</keyword>
<evidence type="ECO:0000256" key="7">
    <source>
        <dbReference type="SAM" id="Coils"/>
    </source>
</evidence>
<keyword evidence="7" id="KW-0175">Coiled coil</keyword>
<dbReference type="InterPro" id="IPR001128">
    <property type="entry name" value="Cyt_P450"/>
</dbReference>
<keyword evidence="2 6" id="KW-0349">Heme</keyword>
<evidence type="ECO:0000256" key="2">
    <source>
        <dbReference type="ARBA" id="ARBA00022617"/>
    </source>
</evidence>
<dbReference type="CDD" id="cd11072">
    <property type="entry name" value="CYP71-like"/>
    <property type="match status" value="1"/>
</dbReference>
<dbReference type="PROSITE" id="PS00086">
    <property type="entry name" value="CYTOCHROME_P450"/>
    <property type="match status" value="1"/>
</dbReference>
<proteinExistence type="inferred from homology"/>
<dbReference type="EMBL" id="JASCZI010120893">
    <property type="protein sequence ID" value="MED6157111.1"/>
    <property type="molecule type" value="Genomic_DNA"/>
</dbReference>
<dbReference type="InterPro" id="IPR002401">
    <property type="entry name" value="Cyt_P450_E_grp-I"/>
</dbReference>
<protein>
    <submittedName>
        <fullName evidence="9">Uncharacterized protein</fullName>
    </submittedName>
</protein>
<dbReference type="Proteomes" id="UP001341840">
    <property type="component" value="Unassembled WGS sequence"/>
</dbReference>
<keyword evidence="8" id="KW-0812">Transmembrane</keyword>
<dbReference type="PANTHER" id="PTHR47955">
    <property type="entry name" value="CYTOCHROME P450 FAMILY 71 PROTEIN"/>
    <property type="match status" value="1"/>
</dbReference>
<reference evidence="9 10" key="1">
    <citation type="journal article" date="2023" name="Plants (Basel)">
        <title>Bridging the Gap: Combining Genomics and Transcriptomics Approaches to Understand Stylosanthes scabra, an Orphan Legume from the Brazilian Caatinga.</title>
        <authorList>
            <person name="Ferreira-Neto J.R.C."/>
            <person name="da Silva M.D."/>
            <person name="Binneck E."/>
            <person name="de Melo N.F."/>
            <person name="da Silva R.H."/>
            <person name="de Melo A.L.T.M."/>
            <person name="Pandolfi V."/>
            <person name="Bustamante F.O."/>
            <person name="Brasileiro-Vidal A.C."/>
            <person name="Benko-Iseppon A.M."/>
        </authorList>
    </citation>
    <scope>NUCLEOTIDE SEQUENCE [LARGE SCALE GENOMIC DNA]</scope>
    <source>
        <tissue evidence="9">Leaves</tissue>
    </source>
</reference>
<dbReference type="Pfam" id="PF00067">
    <property type="entry name" value="p450"/>
    <property type="match status" value="1"/>
</dbReference>
<dbReference type="PRINTS" id="PR00463">
    <property type="entry name" value="EP450I"/>
</dbReference>
<sequence>MEEVNSSLVFIIISFFFLISVLLLWIANKGKSIHKLPPGPLKLPLIGNLHQLAGSTLPHQALRKLSNKHGPLMHLQLGQISSVIVSSPNMAREIMKTHDLTFADRPEFLPSKIIAYDSADIAFAPYGEFWRQMRKISTLELLSSKKVHSFSYIRQEEVANMLETIRGSAGATINLSKIINNLISIVISRAAFGNLSEDHEQFVSYVKETIALADGFALADVFPSLKPLHFITGFEDKLKKMHVKIDKILDKIIQENEAKKLEDTEQRQEKKNENLVEVLLRVQHSGTLDTQITMNNVKAVIWNIFAGGTDTSGVVIEWVMSELMRSPRAMKNAQAEIRHALRGKQTIREADVSELPYLKAVISETMRLHPPLPLLLPRQARQDCTIGGYHIPVNTKVMVNAYALGRDPDYWYDVETFLPERFVDTPMDFKGTNLEYIPFGAGRRICPGINFGLANVEFALGMLLYHFNWELPNGIKPEDLDMEEAQGAVVGRKNNLYLIPTPYHS</sequence>
<evidence type="ECO:0000256" key="8">
    <source>
        <dbReference type="SAM" id="Phobius"/>
    </source>
</evidence>
<dbReference type="InterPro" id="IPR017972">
    <property type="entry name" value="Cyt_P450_CS"/>
</dbReference>
<evidence type="ECO:0000313" key="10">
    <source>
        <dbReference type="Proteomes" id="UP001341840"/>
    </source>
</evidence>
<keyword evidence="10" id="KW-1185">Reference proteome</keyword>
<name>A0ABU6U7E9_9FABA</name>
<keyword evidence="6" id="KW-0503">Monooxygenase</keyword>
<keyword evidence="8" id="KW-0472">Membrane</keyword>
<dbReference type="InterPro" id="IPR036396">
    <property type="entry name" value="Cyt_P450_sf"/>
</dbReference>
<comment type="caution">
    <text evidence="9">The sequence shown here is derived from an EMBL/GenBank/DDBJ whole genome shotgun (WGS) entry which is preliminary data.</text>
</comment>
<accession>A0ABU6U7E9</accession>
<dbReference type="SUPFAM" id="SSF48264">
    <property type="entry name" value="Cytochrome P450"/>
    <property type="match status" value="1"/>
</dbReference>
<evidence type="ECO:0000256" key="1">
    <source>
        <dbReference type="ARBA" id="ARBA00010617"/>
    </source>
</evidence>
<evidence type="ECO:0000256" key="6">
    <source>
        <dbReference type="RuleBase" id="RU000461"/>
    </source>
</evidence>
<gene>
    <name evidence="9" type="ORF">PIB30_020267</name>
</gene>
<evidence type="ECO:0000256" key="4">
    <source>
        <dbReference type="ARBA" id="ARBA00023002"/>
    </source>
</evidence>
<feature type="transmembrane region" description="Helical" evidence="8">
    <location>
        <begin position="6"/>
        <end position="27"/>
    </location>
</feature>
<organism evidence="9 10">
    <name type="scientific">Stylosanthes scabra</name>
    <dbReference type="NCBI Taxonomy" id="79078"/>
    <lineage>
        <taxon>Eukaryota</taxon>
        <taxon>Viridiplantae</taxon>
        <taxon>Streptophyta</taxon>
        <taxon>Embryophyta</taxon>
        <taxon>Tracheophyta</taxon>
        <taxon>Spermatophyta</taxon>
        <taxon>Magnoliopsida</taxon>
        <taxon>eudicotyledons</taxon>
        <taxon>Gunneridae</taxon>
        <taxon>Pentapetalae</taxon>
        <taxon>rosids</taxon>
        <taxon>fabids</taxon>
        <taxon>Fabales</taxon>
        <taxon>Fabaceae</taxon>
        <taxon>Papilionoideae</taxon>
        <taxon>50 kb inversion clade</taxon>
        <taxon>dalbergioids sensu lato</taxon>
        <taxon>Dalbergieae</taxon>
        <taxon>Pterocarpus clade</taxon>
        <taxon>Stylosanthes</taxon>
    </lineage>
</organism>
<dbReference type="Gene3D" id="1.10.630.10">
    <property type="entry name" value="Cytochrome P450"/>
    <property type="match status" value="1"/>
</dbReference>
<evidence type="ECO:0000256" key="5">
    <source>
        <dbReference type="ARBA" id="ARBA00023004"/>
    </source>
</evidence>
<comment type="similarity">
    <text evidence="1 6">Belongs to the cytochrome P450 family.</text>
</comment>
<keyword evidence="3 6" id="KW-0479">Metal-binding</keyword>
<keyword evidence="5 6" id="KW-0408">Iron</keyword>